<dbReference type="Gene3D" id="3.30.300.20">
    <property type="match status" value="1"/>
</dbReference>
<dbReference type="SUPFAM" id="SSF82784">
    <property type="entry name" value="OsmC-like"/>
    <property type="match status" value="1"/>
</dbReference>
<dbReference type="AlphaFoldDB" id="A0A1N6DLS8"/>
<organism evidence="1 2">
    <name type="scientific">Algoriphagus halophilus</name>
    <dbReference type="NCBI Taxonomy" id="226505"/>
    <lineage>
        <taxon>Bacteria</taxon>
        <taxon>Pseudomonadati</taxon>
        <taxon>Bacteroidota</taxon>
        <taxon>Cytophagia</taxon>
        <taxon>Cytophagales</taxon>
        <taxon>Cyclobacteriaceae</taxon>
        <taxon>Algoriphagus</taxon>
    </lineage>
</organism>
<dbReference type="STRING" id="226505.SAMN05444394_1104"/>
<dbReference type="PANTHER" id="PTHR34352">
    <property type="entry name" value="PROTEIN YHFA"/>
    <property type="match status" value="1"/>
</dbReference>
<gene>
    <name evidence="1" type="ORF">SAMN05444394_1104</name>
</gene>
<dbReference type="RefSeq" id="WP_074223792.1">
    <property type="nucleotide sequence ID" value="NZ_FSRC01000001.1"/>
</dbReference>
<dbReference type="InterPro" id="IPR036102">
    <property type="entry name" value="OsmC/Ohrsf"/>
</dbReference>
<proteinExistence type="predicted"/>
<evidence type="ECO:0000313" key="1">
    <source>
        <dbReference type="EMBL" id="SIN71623.1"/>
    </source>
</evidence>
<dbReference type="InterPro" id="IPR003718">
    <property type="entry name" value="OsmC/Ohr_fam"/>
</dbReference>
<dbReference type="EMBL" id="FSRC01000001">
    <property type="protein sequence ID" value="SIN71623.1"/>
    <property type="molecule type" value="Genomic_DNA"/>
</dbReference>
<keyword evidence="2" id="KW-1185">Reference proteome</keyword>
<evidence type="ECO:0000313" key="2">
    <source>
        <dbReference type="Proteomes" id="UP000185221"/>
    </source>
</evidence>
<dbReference type="Pfam" id="PF02566">
    <property type="entry name" value="OsmC"/>
    <property type="match status" value="1"/>
</dbReference>
<reference evidence="2" key="1">
    <citation type="submission" date="2016-11" db="EMBL/GenBank/DDBJ databases">
        <authorList>
            <person name="Varghese N."/>
            <person name="Submissions S."/>
        </authorList>
    </citation>
    <scope>NUCLEOTIDE SEQUENCE [LARGE SCALE GENOMIC DNA]</scope>
    <source>
        <strain evidence="2">DSM 15292</strain>
    </source>
</reference>
<dbReference type="PANTHER" id="PTHR34352:SF1">
    <property type="entry name" value="PROTEIN YHFA"/>
    <property type="match status" value="1"/>
</dbReference>
<name>A0A1N6DLS8_9BACT</name>
<dbReference type="InterPro" id="IPR015946">
    <property type="entry name" value="KH_dom-like_a/b"/>
</dbReference>
<accession>A0A1N6DLS8</accession>
<sequence length="138" mass="15278">MSKRNVTVRMKADYEYEAVNPQGNVVQIDMYDAPEKQAQSPMDLILSALGGCASVDAVLMMKKKRKTIESFTVDVEGLRNDGVPAYYTDIHLSFTLVSPDANELEFGKVVALSVDKYCSVASSLNPKITYSYIVKRPS</sequence>
<dbReference type="Proteomes" id="UP000185221">
    <property type="component" value="Unassembled WGS sequence"/>
</dbReference>
<dbReference type="OrthoDB" id="9804010at2"/>
<protein>
    <submittedName>
        <fullName evidence="1">Putative redox protein</fullName>
    </submittedName>
</protein>